<feature type="region of interest" description="Disordered" evidence="1">
    <location>
        <begin position="186"/>
        <end position="239"/>
    </location>
</feature>
<gene>
    <name evidence="2" type="ORF">CKAN_02020900</name>
</gene>
<dbReference type="PANTHER" id="PTHR35099">
    <property type="entry name" value="OS02G0182700 PROTEIN"/>
    <property type="match status" value="1"/>
</dbReference>
<protein>
    <submittedName>
        <fullName evidence="2">Uncharacterized protein</fullName>
    </submittedName>
</protein>
<comment type="caution">
    <text evidence="2">The sequence shown here is derived from an EMBL/GenBank/DDBJ whole genome shotgun (WGS) entry which is preliminary data.</text>
</comment>
<dbReference type="STRING" id="337451.A0A443PJX7"/>
<feature type="compositionally biased region" description="Polar residues" evidence="1">
    <location>
        <begin position="71"/>
        <end position="85"/>
    </location>
</feature>
<accession>A0A443PJX7</accession>
<dbReference type="Proteomes" id="UP000283530">
    <property type="component" value="Unassembled WGS sequence"/>
</dbReference>
<sequence length="239" mass="26440">MEKRKEEGGDDSDGWVEDALQTDFMVANMLMRLSGQGRPPQKWLRRLPRTIQLHPSNGATRVKELEESARASPTTPLSFSGSSHSACDDPGRPAKRSRLDDSSQSDKPPTRAATAATDTRLKIVPPKTAKGLKTNPRKKKTVSELKQEENSLLMDKAKLTKELEALQAIRKDLRLKNERLKKQKLNLDSQLAVKSSGKTNSNHQQPVPPVKTANAASNPPPRVVFEIPDLNSVPPEEES</sequence>
<evidence type="ECO:0000313" key="2">
    <source>
        <dbReference type="EMBL" id="RWR91071.1"/>
    </source>
</evidence>
<evidence type="ECO:0000313" key="3">
    <source>
        <dbReference type="Proteomes" id="UP000283530"/>
    </source>
</evidence>
<dbReference type="AlphaFoldDB" id="A0A443PJX7"/>
<name>A0A443PJX7_9MAGN</name>
<feature type="region of interest" description="Disordered" evidence="1">
    <location>
        <begin position="32"/>
        <end position="146"/>
    </location>
</feature>
<keyword evidence="3" id="KW-1185">Reference proteome</keyword>
<feature type="compositionally biased region" description="Basic and acidic residues" evidence="1">
    <location>
        <begin position="86"/>
        <end position="101"/>
    </location>
</feature>
<organism evidence="2 3">
    <name type="scientific">Cinnamomum micranthum f. kanehirae</name>
    <dbReference type="NCBI Taxonomy" id="337451"/>
    <lineage>
        <taxon>Eukaryota</taxon>
        <taxon>Viridiplantae</taxon>
        <taxon>Streptophyta</taxon>
        <taxon>Embryophyta</taxon>
        <taxon>Tracheophyta</taxon>
        <taxon>Spermatophyta</taxon>
        <taxon>Magnoliopsida</taxon>
        <taxon>Magnoliidae</taxon>
        <taxon>Laurales</taxon>
        <taxon>Lauraceae</taxon>
        <taxon>Cinnamomum</taxon>
    </lineage>
</organism>
<dbReference type="PANTHER" id="PTHR35099:SF2">
    <property type="entry name" value="OS02G0182700 PROTEIN"/>
    <property type="match status" value="1"/>
</dbReference>
<dbReference type="EMBL" id="QPKB01000008">
    <property type="protein sequence ID" value="RWR91071.1"/>
    <property type="molecule type" value="Genomic_DNA"/>
</dbReference>
<proteinExistence type="predicted"/>
<feature type="compositionally biased region" description="Polar residues" evidence="1">
    <location>
        <begin position="186"/>
        <end position="205"/>
    </location>
</feature>
<dbReference type="OrthoDB" id="1724644at2759"/>
<reference evidence="2 3" key="1">
    <citation type="journal article" date="2019" name="Nat. Plants">
        <title>Stout camphor tree genome fills gaps in understanding of flowering plant genome evolution.</title>
        <authorList>
            <person name="Chaw S.M."/>
            <person name="Liu Y.C."/>
            <person name="Wu Y.W."/>
            <person name="Wang H.Y."/>
            <person name="Lin C.I."/>
            <person name="Wu C.S."/>
            <person name="Ke H.M."/>
            <person name="Chang L.Y."/>
            <person name="Hsu C.Y."/>
            <person name="Yang H.T."/>
            <person name="Sudianto E."/>
            <person name="Hsu M.H."/>
            <person name="Wu K.P."/>
            <person name="Wang L.N."/>
            <person name="Leebens-Mack J.H."/>
            <person name="Tsai I.J."/>
        </authorList>
    </citation>
    <scope>NUCLEOTIDE SEQUENCE [LARGE SCALE GENOMIC DNA]</scope>
    <source>
        <strain evidence="3">cv. Chaw 1501</strain>
        <tissue evidence="2">Young leaves</tissue>
    </source>
</reference>
<evidence type="ECO:0000256" key="1">
    <source>
        <dbReference type="SAM" id="MobiDB-lite"/>
    </source>
</evidence>